<keyword evidence="8 14" id="KW-0675">Receptor</keyword>
<dbReference type="CDD" id="cd01347">
    <property type="entry name" value="ligand_gated_channel"/>
    <property type="match status" value="1"/>
</dbReference>
<dbReference type="GO" id="GO:0044718">
    <property type="term" value="P:siderophore transmembrane transport"/>
    <property type="evidence" value="ECO:0007669"/>
    <property type="project" value="TreeGrafter"/>
</dbReference>
<organism evidence="14 15">
    <name type="scientific">Acanthopleuribacter pedis</name>
    <dbReference type="NCBI Taxonomy" id="442870"/>
    <lineage>
        <taxon>Bacteria</taxon>
        <taxon>Pseudomonadati</taxon>
        <taxon>Acidobacteriota</taxon>
        <taxon>Holophagae</taxon>
        <taxon>Acanthopleuribacterales</taxon>
        <taxon>Acanthopleuribacteraceae</taxon>
        <taxon>Acanthopleuribacter</taxon>
    </lineage>
</organism>
<dbReference type="InterPro" id="IPR012910">
    <property type="entry name" value="Plug_dom"/>
</dbReference>
<dbReference type="InterPro" id="IPR039426">
    <property type="entry name" value="TonB-dep_rcpt-like"/>
</dbReference>
<evidence type="ECO:0000256" key="1">
    <source>
        <dbReference type="ARBA" id="ARBA00004571"/>
    </source>
</evidence>
<protein>
    <submittedName>
        <fullName evidence="14">TonB-dependent receptor</fullName>
    </submittedName>
</protein>
<evidence type="ECO:0000313" key="15">
    <source>
        <dbReference type="Proteomes" id="UP000664417"/>
    </source>
</evidence>
<comment type="similarity">
    <text evidence="10 11">Belongs to the TonB-dependent receptor family.</text>
</comment>
<evidence type="ECO:0000259" key="13">
    <source>
        <dbReference type="Pfam" id="PF07715"/>
    </source>
</evidence>
<proteinExistence type="inferred from homology"/>
<dbReference type="PANTHER" id="PTHR30069:SF29">
    <property type="entry name" value="HEMOGLOBIN AND HEMOGLOBIN-HAPTOGLOBIN-BINDING PROTEIN 1-RELATED"/>
    <property type="match status" value="1"/>
</dbReference>
<keyword evidence="2 10" id="KW-0813">Transport</keyword>
<dbReference type="InterPro" id="IPR037066">
    <property type="entry name" value="Plug_dom_sf"/>
</dbReference>
<comment type="subcellular location">
    <subcellularLocation>
        <location evidence="1 10">Cell outer membrane</location>
        <topology evidence="1 10">Multi-pass membrane protein</topology>
    </subcellularLocation>
</comment>
<dbReference type="RefSeq" id="WP_207861820.1">
    <property type="nucleotide sequence ID" value="NZ_JAFREP010000028.1"/>
</dbReference>
<evidence type="ECO:0000256" key="9">
    <source>
        <dbReference type="ARBA" id="ARBA00023237"/>
    </source>
</evidence>
<dbReference type="PANTHER" id="PTHR30069">
    <property type="entry name" value="TONB-DEPENDENT OUTER MEMBRANE RECEPTOR"/>
    <property type="match status" value="1"/>
</dbReference>
<dbReference type="GO" id="GO:0015344">
    <property type="term" value="F:siderophore uptake transmembrane transporter activity"/>
    <property type="evidence" value="ECO:0007669"/>
    <property type="project" value="TreeGrafter"/>
</dbReference>
<keyword evidence="6 11" id="KW-0798">TonB box</keyword>
<keyword evidence="15" id="KW-1185">Reference proteome</keyword>
<evidence type="ECO:0000256" key="2">
    <source>
        <dbReference type="ARBA" id="ARBA00022448"/>
    </source>
</evidence>
<keyword evidence="4 10" id="KW-0812">Transmembrane</keyword>
<dbReference type="Pfam" id="PF00593">
    <property type="entry name" value="TonB_dep_Rec_b-barrel"/>
    <property type="match status" value="1"/>
</dbReference>
<dbReference type="Proteomes" id="UP000664417">
    <property type="component" value="Unassembled WGS sequence"/>
</dbReference>
<evidence type="ECO:0000256" key="5">
    <source>
        <dbReference type="ARBA" id="ARBA00022729"/>
    </source>
</evidence>
<feature type="domain" description="TonB-dependent receptor-like beta-barrel" evidence="12">
    <location>
        <begin position="235"/>
        <end position="610"/>
    </location>
</feature>
<keyword evidence="5" id="KW-0732">Signal</keyword>
<keyword evidence="9 10" id="KW-0998">Cell outer membrane</keyword>
<name>A0A8J7Q759_9BACT</name>
<dbReference type="SUPFAM" id="SSF56935">
    <property type="entry name" value="Porins"/>
    <property type="match status" value="1"/>
</dbReference>
<evidence type="ECO:0000256" key="11">
    <source>
        <dbReference type="RuleBase" id="RU003357"/>
    </source>
</evidence>
<dbReference type="InterPro" id="IPR036942">
    <property type="entry name" value="Beta-barrel_TonB_sf"/>
</dbReference>
<evidence type="ECO:0000256" key="7">
    <source>
        <dbReference type="ARBA" id="ARBA00023136"/>
    </source>
</evidence>
<sequence length="641" mass="73180">MVLLSSFLLPWLMLSLDPDRMDRLAQLSIEELISLKVVSAEKTERAYPESAAAVFVVSREDIERSGTTQLAELLRFVPGVQVARLSVNVWAVSIRGFNELHANKLLVMIDGRPIYNHLFSGVFWPMFEMSTDEIERIEVIRGPGSTLWGANAVNGIINIISRTSEDAQGVFVGLGTGHQEKAFGDARYGFRLGPQTTARVNYGFAEREMEDVRLGPNLLSDERMQDGRVSMRLDHRFNNRASLLVQGNYFRNFMRRPSLPADFQLDDNGWFVQARFEHTDARSVKRSVQLYADSASREGEFRWHVWDLDFKEQRQLGRHHLVYGVGFRTIDDNVTRGLAGGLTFAPQMSNEKIGNLFVQDRIDFRENWSLTMGYKLEFNDFTDSEFQPNVRLHWAPPGPAALNLWAAASRAVHVPSRLERDGDTLPRPGPPLPRVLGNPDLDISYVTAYELGLRSRLGSKFWLDTAFFFNDYANEIAFEATGPPNQFIRVNGMEAETYGMDGSLEYRPKPWLRFAASFTVLEADFTVLPGPRPRRPLASFYEGQSPSRQWNLRSYVNLARGLTLDLHWRYLGAVRQAALANPAAPPRQTFPSYENLDVHVAWQLPRGFRAELVGRDLLGEHRELSFFEHEPQLHIDFKFWF</sequence>
<evidence type="ECO:0000256" key="8">
    <source>
        <dbReference type="ARBA" id="ARBA00023170"/>
    </source>
</evidence>
<reference evidence="14" key="1">
    <citation type="submission" date="2021-03" db="EMBL/GenBank/DDBJ databases">
        <authorList>
            <person name="Wang G."/>
        </authorList>
    </citation>
    <scope>NUCLEOTIDE SEQUENCE</scope>
    <source>
        <strain evidence="14">KCTC 12899</strain>
    </source>
</reference>
<evidence type="ECO:0000256" key="6">
    <source>
        <dbReference type="ARBA" id="ARBA00023077"/>
    </source>
</evidence>
<keyword evidence="7 10" id="KW-0472">Membrane</keyword>
<evidence type="ECO:0000256" key="3">
    <source>
        <dbReference type="ARBA" id="ARBA00022452"/>
    </source>
</evidence>
<dbReference type="Pfam" id="PF07715">
    <property type="entry name" value="Plug"/>
    <property type="match status" value="1"/>
</dbReference>
<evidence type="ECO:0000259" key="12">
    <source>
        <dbReference type="Pfam" id="PF00593"/>
    </source>
</evidence>
<gene>
    <name evidence="14" type="ORF">J3U88_25430</name>
</gene>
<dbReference type="InterPro" id="IPR000531">
    <property type="entry name" value="Beta-barrel_TonB"/>
</dbReference>
<dbReference type="Gene3D" id="2.40.170.20">
    <property type="entry name" value="TonB-dependent receptor, beta-barrel domain"/>
    <property type="match status" value="1"/>
</dbReference>
<evidence type="ECO:0000313" key="14">
    <source>
        <dbReference type="EMBL" id="MBO1321847.1"/>
    </source>
</evidence>
<dbReference type="PROSITE" id="PS52016">
    <property type="entry name" value="TONB_DEPENDENT_REC_3"/>
    <property type="match status" value="1"/>
</dbReference>
<dbReference type="EMBL" id="JAFREP010000028">
    <property type="protein sequence ID" value="MBO1321847.1"/>
    <property type="molecule type" value="Genomic_DNA"/>
</dbReference>
<feature type="domain" description="TonB-dependent receptor plug" evidence="13">
    <location>
        <begin position="50"/>
        <end position="156"/>
    </location>
</feature>
<accession>A0A8J7Q759</accession>
<dbReference type="Gene3D" id="2.170.130.10">
    <property type="entry name" value="TonB-dependent receptor, plug domain"/>
    <property type="match status" value="1"/>
</dbReference>
<dbReference type="AlphaFoldDB" id="A0A8J7Q759"/>
<comment type="caution">
    <text evidence="14">The sequence shown here is derived from an EMBL/GenBank/DDBJ whole genome shotgun (WGS) entry which is preliminary data.</text>
</comment>
<evidence type="ECO:0000256" key="4">
    <source>
        <dbReference type="ARBA" id="ARBA00022692"/>
    </source>
</evidence>
<dbReference type="GO" id="GO:0009279">
    <property type="term" value="C:cell outer membrane"/>
    <property type="evidence" value="ECO:0007669"/>
    <property type="project" value="UniProtKB-SubCell"/>
</dbReference>
<keyword evidence="3 10" id="KW-1134">Transmembrane beta strand</keyword>
<evidence type="ECO:0000256" key="10">
    <source>
        <dbReference type="PROSITE-ProRule" id="PRU01360"/>
    </source>
</evidence>